<proteinExistence type="predicted"/>
<organism evidence="2 3">
    <name type="scientific">Chryseobacterium profundimaris</name>
    <dbReference type="NCBI Taxonomy" id="1387275"/>
    <lineage>
        <taxon>Bacteria</taxon>
        <taxon>Pseudomonadati</taxon>
        <taxon>Bacteroidota</taxon>
        <taxon>Flavobacteriia</taxon>
        <taxon>Flavobacteriales</taxon>
        <taxon>Weeksellaceae</taxon>
        <taxon>Chryseobacterium group</taxon>
        <taxon>Chryseobacterium</taxon>
    </lineage>
</organism>
<evidence type="ECO:0000313" key="2">
    <source>
        <dbReference type="EMBL" id="SMP07549.1"/>
    </source>
</evidence>
<name>A0ABY1NEF0_9FLAO</name>
<feature type="chain" id="PRO_5046052931" evidence="1">
    <location>
        <begin position="20"/>
        <end position="232"/>
    </location>
</feature>
<gene>
    <name evidence="2" type="ORF">SAMN06264346_101651</name>
</gene>
<reference evidence="2 3" key="1">
    <citation type="submission" date="2017-05" db="EMBL/GenBank/DDBJ databases">
        <authorList>
            <person name="Varghese N."/>
            <person name="Submissions S."/>
        </authorList>
    </citation>
    <scope>NUCLEOTIDE SEQUENCE [LARGE SCALE GENOMIC DNA]</scope>
    <source>
        <strain evidence="2 3">DSM 28214</strain>
    </source>
</reference>
<dbReference type="RefSeq" id="WP_283421016.1">
    <property type="nucleotide sequence ID" value="NZ_FXTZ01000001.1"/>
</dbReference>
<dbReference type="Proteomes" id="UP001157960">
    <property type="component" value="Unassembled WGS sequence"/>
</dbReference>
<comment type="caution">
    <text evidence="2">The sequence shown here is derived from an EMBL/GenBank/DDBJ whole genome shotgun (WGS) entry which is preliminary data.</text>
</comment>
<protein>
    <submittedName>
        <fullName evidence="2">Uncharacterized protein</fullName>
    </submittedName>
</protein>
<evidence type="ECO:0000313" key="3">
    <source>
        <dbReference type="Proteomes" id="UP001157960"/>
    </source>
</evidence>
<accession>A0ABY1NEF0</accession>
<feature type="signal peptide" evidence="1">
    <location>
        <begin position="1"/>
        <end position="19"/>
    </location>
</feature>
<keyword evidence="3" id="KW-1185">Reference proteome</keyword>
<keyword evidence="1" id="KW-0732">Signal</keyword>
<sequence>MTKKIIGILILISAYTVSAQQLTALSYSGGQLSTGGSMFKVDSPGSKRGLSYDEIKGTPYLDKTFSPARFIISDKTNAETAPARYNAYSDNIEFLKGDEVLALLPENPFTRVEFPNTTQTLVKLNIDDDLKGFFFELVQGKNSLYKKVRAKFNDFVPAANSYVSDRPANFNILAPTYYIRTEKGFIKSPDNKREIIEQFPEKKEALDTFFKENKIRFDKEEDLKKLVNFLNQ</sequence>
<evidence type="ECO:0000256" key="1">
    <source>
        <dbReference type="SAM" id="SignalP"/>
    </source>
</evidence>
<dbReference type="EMBL" id="FXTZ01000001">
    <property type="protein sequence ID" value="SMP07549.1"/>
    <property type="molecule type" value="Genomic_DNA"/>
</dbReference>